<dbReference type="CDD" id="cd02440">
    <property type="entry name" value="AdoMet_MTases"/>
    <property type="match status" value="1"/>
</dbReference>
<dbReference type="GO" id="GO:0032259">
    <property type="term" value="P:methylation"/>
    <property type="evidence" value="ECO:0007669"/>
    <property type="project" value="UniProtKB-KW"/>
</dbReference>
<evidence type="ECO:0000313" key="3">
    <source>
        <dbReference type="Proteomes" id="UP000501452"/>
    </source>
</evidence>
<dbReference type="AlphaFoldDB" id="A0A6G8Q7A3"/>
<dbReference type="SUPFAM" id="SSF53335">
    <property type="entry name" value="S-adenosyl-L-methionine-dependent methyltransferases"/>
    <property type="match status" value="1"/>
</dbReference>
<dbReference type="PANTHER" id="PTHR43591">
    <property type="entry name" value="METHYLTRANSFERASE"/>
    <property type="match status" value="1"/>
</dbReference>
<dbReference type="KEGG" id="rub:GBA63_06395"/>
<organism evidence="2 3">
    <name type="scientific">Rubrobacter tropicus</name>
    <dbReference type="NCBI Taxonomy" id="2653851"/>
    <lineage>
        <taxon>Bacteria</taxon>
        <taxon>Bacillati</taxon>
        <taxon>Actinomycetota</taxon>
        <taxon>Rubrobacteria</taxon>
        <taxon>Rubrobacterales</taxon>
        <taxon>Rubrobacteraceae</taxon>
        <taxon>Rubrobacter</taxon>
    </lineage>
</organism>
<dbReference type="InterPro" id="IPR013216">
    <property type="entry name" value="Methyltransf_11"/>
</dbReference>
<keyword evidence="3" id="KW-1185">Reference proteome</keyword>
<dbReference type="Proteomes" id="UP000501452">
    <property type="component" value="Chromosome"/>
</dbReference>
<keyword evidence="2" id="KW-0489">Methyltransferase</keyword>
<proteinExistence type="predicted"/>
<reference evidence="2 3" key="1">
    <citation type="submission" date="2019-10" db="EMBL/GenBank/DDBJ databases">
        <title>Rubrobacter sp nov SCSIO 52090 isolated from a deep-sea sediment in the South China Sea.</title>
        <authorList>
            <person name="Chen R.W."/>
        </authorList>
    </citation>
    <scope>NUCLEOTIDE SEQUENCE [LARGE SCALE GENOMIC DNA]</scope>
    <source>
        <strain evidence="2 3">SCSIO 52909</strain>
    </source>
</reference>
<dbReference type="PANTHER" id="PTHR43591:SF110">
    <property type="entry name" value="RHODANESE DOMAIN-CONTAINING PROTEIN"/>
    <property type="match status" value="1"/>
</dbReference>
<dbReference type="EMBL" id="CP045119">
    <property type="protein sequence ID" value="QIN82319.1"/>
    <property type="molecule type" value="Genomic_DNA"/>
</dbReference>
<dbReference type="InterPro" id="IPR029063">
    <property type="entry name" value="SAM-dependent_MTases_sf"/>
</dbReference>
<gene>
    <name evidence="2" type="ORF">GBA63_06395</name>
</gene>
<dbReference type="RefSeq" id="WP_166179882.1">
    <property type="nucleotide sequence ID" value="NZ_CP045119.1"/>
</dbReference>
<dbReference type="Gene3D" id="3.40.50.150">
    <property type="entry name" value="Vaccinia Virus protein VP39"/>
    <property type="match status" value="1"/>
</dbReference>
<evidence type="ECO:0000259" key="1">
    <source>
        <dbReference type="Pfam" id="PF08241"/>
    </source>
</evidence>
<dbReference type="Pfam" id="PF08241">
    <property type="entry name" value="Methyltransf_11"/>
    <property type="match status" value="1"/>
</dbReference>
<keyword evidence="2" id="KW-0808">Transferase</keyword>
<evidence type="ECO:0000313" key="2">
    <source>
        <dbReference type="EMBL" id="QIN82319.1"/>
    </source>
</evidence>
<accession>A0A6G8Q7A3</accession>
<feature type="domain" description="Methyltransferase type 11" evidence="1">
    <location>
        <begin position="50"/>
        <end position="143"/>
    </location>
</feature>
<protein>
    <submittedName>
        <fullName evidence="2">Methyltransferase domain-containing protein</fullName>
    </submittedName>
</protein>
<dbReference type="GO" id="GO:0008757">
    <property type="term" value="F:S-adenosylmethionine-dependent methyltransferase activity"/>
    <property type="evidence" value="ECO:0007669"/>
    <property type="project" value="InterPro"/>
</dbReference>
<name>A0A6G8Q7A3_9ACTN</name>
<sequence length="262" mass="29770">MNHEEVGRYWDENAEAWTELVRAGYDHYRDGLNTPAFLQMLPDVAGLSGLDVGCGEGHNTRLLAGRGAQMTGIDISETFIRHAAEAEEDEPLGIRYERASAVKLPFKDETFDFATAFMSLMDIPETDLVLAEVFRVLKPGGFFQFSIEHPCFATPHSRTLRDERGRAYAREVGRYFQRSNGEAQEWTFSAAPPEVRERTRPFRVPRFTRTLGEWLNLLVEAGFVLDRFGEPYPTDAAVRERPRLQNAQVFALFLHVRASKPA</sequence>